<dbReference type="EMBL" id="JARJCN010000113">
    <property type="protein sequence ID" value="KAJ7073471.1"/>
    <property type="molecule type" value="Genomic_DNA"/>
</dbReference>
<feature type="compositionally biased region" description="Acidic residues" evidence="1">
    <location>
        <begin position="37"/>
        <end position="47"/>
    </location>
</feature>
<keyword evidence="3" id="KW-1185">Reference proteome</keyword>
<dbReference type="Proteomes" id="UP001222325">
    <property type="component" value="Unassembled WGS sequence"/>
</dbReference>
<evidence type="ECO:0000313" key="2">
    <source>
        <dbReference type="EMBL" id="KAJ7073471.1"/>
    </source>
</evidence>
<sequence length="155" mass="17336">MPTRTSPRLRAGTGAGPSALPRPPAKAKASWRPADPTADDDEDDMNPSDEQRDDHNDENAPHYAPRRLDEPCAYNFKSNDCVWIRNQGKWIAGRIFPGARSGPLRSANGTHDYYSVLYTDRGHKLRRYFAPLLGELKPDTHAVRGLLRAEGWIDG</sequence>
<reference evidence="2" key="1">
    <citation type="submission" date="2023-03" db="EMBL/GenBank/DDBJ databases">
        <title>Massive genome expansion in bonnet fungi (Mycena s.s.) driven by repeated elements and novel gene families across ecological guilds.</title>
        <authorList>
            <consortium name="Lawrence Berkeley National Laboratory"/>
            <person name="Harder C.B."/>
            <person name="Miyauchi S."/>
            <person name="Viragh M."/>
            <person name="Kuo A."/>
            <person name="Thoen E."/>
            <person name="Andreopoulos B."/>
            <person name="Lu D."/>
            <person name="Skrede I."/>
            <person name="Drula E."/>
            <person name="Henrissat B."/>
            <person name="Morin E."/>
            <person name="Kohler A."/>
            <person name="Barry K."/>
            <person name="LaButti K."/>
            <person name="Morin E."/>
            <person name="Salamov A."/>
            <person name="Lipzen A."/>
            <person name="Mereny Z."/>
            <person name="Hegedus B."/>
            <person name="Baldrian P."/>
            <person name="Stursova M."/>
            <person name="Weitz H."/>
            <person name="Taylor A."/>
            <person name="Grigoriev I.V."/>
            <person name="Nagy L.G."/>
            <person name="Martin F."/>
            <person name="Kauserud H."/>
        </authorList>
    </citation>
    <scope>NUCLEOTIDE SEQUENCE</scope>
    <source>
        <strain evidence="2">CBHHK173m</strain>
    </source>
</reference>
<proteinExistence type="predicted"/>
<gene>
    <name evidence="2" type="ORF">B0H15DRAFT_1027452</name>
</gene>
<feature type="compositionally biased region" description="Basic and acidic residues" evidence="1">
    <location>
        <begin position="49"/>
        <end position="69"/>
    </location>
</feature>
<evidence type="ECO:0000256" key="1">
    <source>
        <dbReference type="SAM" id="MobiDB-lite"/>
    </source>
</evidence>
<protein>
    <submittedName>
        <fullName evidence="2">Uncharacterized protein</fullName>
    </submittedName>
</protein>
<evidence type="ECO:0000313" key="3">
    <source>
        <dbReference type="Proteomes" id="UP001222325"/>
    </source>
</evidence>
<dbReference type="AlphaFoldDB" id="A0AAD6TT73"/>
<feature type="region of interest" description="Disordered" evidence="1">
    <location>
        <begin position="1"/>
        <end position="69"/>
    </location>
</feature>
<name>A0AAD6TT73_9AGAR</name>
<accession>A0AAD6TT73</accession>
<organism evidence="2 3">
    <name type="scientific">Mycena belliarum</name>
    <dbReference type="NCBI Taxonomy" id="1033014"/>
    <lineage>
        <taxon>Eukaryota</taxon>
        <taxon>Fungi</taxon>
        <taxon>Dikarya</taxon>
        <taxon>Basidiomycota</taxon>
        <taxon>Agaricomycotina</taxon>
        <taxon>Agaricomycetes</taxon>
        <taxon>Agaricomycetidae</taxon>
        <taxon>Agaricales</taxon>
        <taxon>Marasmiineae</taxon>
        <taxon>Mycenaceae</taxon>
        <taxon>Mycena</taxon>
    </lineage>
</organism>
<comment type="caution">
    <text evidence="2">The sequence shown here is derived from an EMBL/GenBank/DDBJ whole genome shotgun (WGS) entry which is preliminary data.</text>
</comment>